<dbReference type="Proteomes" id="UP000269923">
    <property type="component" value="Unassembled WGS sequence"/>
</dbReference>
<evidence type="ECO:0000313" key="3">
    <source>
        <dbReference type="Proteomes" id="UP000269923"/>
    </source>
</evidence>
<organism evidence="2 3">
    <name type="scientific">Conchiformibius steedae</name>
    <dbReference type="NCBI Taxonomy" id="153493"/>
    <lineage>
        <taxon>Bacteria</taxon>
        <taxon>Pseudomonadati</taxon>
        <taxon>Pseudomonadota</taxon>
        <taxon>Betaproteobacteria</taxon>
        <taxon>Neisseriales</taxon>
        <taxon>Neisseriaceae</taxon>
        <taxon>Conchiformibius</taxon>
    </lineage>
</organism>
<reference evidence="2 3" key="1">
    <citation type="submission" date="2018-11" db="EMBL/GenBank/DDBJ databases">
        <title>Genomes From Bacteria Associated with the Canine Oral Cavity: a Test Case for Automated Genome-Based Taxonomic Assignment.</title>
        <authorList>
            <person name="Coil D.A."/>
            <person name="Jospin G."/>
            <person name="Darling A.E."/>
            <person name="Wallis C."/>
            <person name="Davis I.J."/>
            <person name="Harris S."/>
            <person name="Eisen J.A."/>
            <person name="Holcombe L.J."/>
            <person name="O'Flynn C."/>
        </authorList>
    </citation>
    <scope>NUCLEOTIDE SEQUENCE [LARGE SCALE GENOMIC DNA]</scope>
    <source>
        <strain evidence="2 3">COT-280</strain>
    </source>
</reference>
<gene>
    <name evidence="2" type="ORF">EII21_10995</name>
</gene>
<evidence type="ECO:0000313" key="2">
    <source>
        <dbReference type="EMBL" id="RRD88734.1"/>
    </source>
</evidence>
<proteinExistence type="predicted"/>
<name>A0A3P2A038_9NEIS</name>
<dbReference type="OrthoDB" id="8605600at2"/>
<dbReference type="AlphaFoldDB" id="A0A3P2A038"/>
<accession>A0A3P2A038</accession>
<protein>
    <submittedName>
        <fullName evidence="2">Uncharacterized protein</fullName>
    </submittedName>
</protein>
<comment type="caution">
    <text evidence="2">The sequence shown here is derived from an EMBL/GenBank/DDBJ whole genome shotgun (WGS) entry which is preliminary data.</text>
</comment>
<evidence type="ECO:0000256" key="1">
    <source>
        <dbReference type="SAM" id="SignalP"/>
    </source>
</evidence>
<keyword evidence="3" id="KW-1185">Reference proteome</keyword>
<sequence length="154" mass="17985">MKFLSALACTVLTAAAAAAPPDRSDAGSYTVLNIHHEPTDIQMRFFLSGNQWLMDGRKEHENWQPVCRGDGHCRLSVSDPRQIQSWKNRLSPDWRKHTFHCINNSAFAFCRTRHPYRKNQRAYWFFALQDHHPHPLPLKRNLVLSHKLRPARPH</sequence>
<dbReference type="STRING" id="1121352.GCA_000620925_00134"/>
<feature type="signal peptide" evidence="1">
    <location>
        <begin position="1"/>
        <end position="19"/>
    </location>
</feature>
<keyword evidence="1" id="KW-0732">Signal</keyword>
<dbReference type="EMBL" id="RQYC01000035">
    <property type="protein sequence ID" value="RRD88734.1"/>
    <property type="molecule type" value="Genomic_DNA"/>
</dbReference>
<feature type="chain" id="PRO_5018197774" evidence="1">
    <location>
        <begin position="20"/>
        <end position="154"/>
    </location>
</feature>
<dbReference type="RefSeq" id="WP_124796406.1">
    <property type="nucleotide sequence ID" value="NZ_RQYC01000035.1"/>
</dbReference>